<proteinExistence type="predicted"/>
<keyword evidence="2" id="KW-1185">Reference proteome</keyword>
<dbReference type="EMBL" id="JAYMYS010000002">
    <property type="protein sequence ID" value="KAK7405011.1"/>
    <property type="molecule type" value="Genomic_DNA"/>
</dbReference>
<sequence>MIRMNLATMSSLHCGQLRLYILAIIGSGNDGLRLVGVEEQLWRWRVVEGDLMAEENIEVVRSSDDVGITNVGECTRIKLPTQTLTYIDVHGVSITRTEVTTHTSSLGLYMHFHSVYVHASHLINICKYTTVHLNDRRTHIDVTNVLDACWVFKSGLIMSPLFDPGLLATNLYNLADEICVCVALPSCASTTP</sequence>
<accession>A0AAN9SRX7</accession>
<evidence type="ECO:0000313" key="2">
    <source>
        <dbReference type="Proteomes" id="UP001386955"/>
    </source>
</evidence>
<name>A0AAN9SRX7_PSOTE</name>
<comment type="caution">
    <text evidence="1">The sequence shown here is derived from an EMBL/GenBank/DDBJ whole genome shotgun (WGS) entry which is preliminary data.</text>
</comment>
<reference evidence="1 2" key="1">
    <citation type="submission" date="2024-01" db="EMBL/GenBank/DDBJ databases">
        <title>The genomes of 5 underutilized Papilionoideae crops provide insights into root nodulation and disease resistanc.</title>
        <authorList>
            <person name="Jiang F."/>
        </authorList>
    </citation>
    <scope>NUCLEOTIDE SEQUENCE [LARGE SCALE GENOMIC DNA]</scope>
    <source>
        <strain evidence="1">DUOXIRENSHENG_FW03</strain>
        <tissue evidence="1">Leaves</tissue>
    </source>
</reference>
<gene>
    <name evidence="1" type="ORF">VNO78_06138</name>
</gene>
<protein>
    <submittedName>
        <fullName evidence="1">Uncharacterized protein</fullName>
    </submittedName>
</protein>
<dbReference type="AlphaFoldDB" id="A0AAN9SRX7"/>
<organism evidence="1 2">
    <name type="scientific">Psophocarpus tetragonolobus</name>
    <name type="common">Winged bean</name>
    <name type="synonym">Dolichos tetragonolobus</name>
    <dbReference type="NCBI Taxonomy" id="3891"/>
    <lineage>
        <taxon>Eukaryota</taxon>
        <taxon>Viridiplantae</taxon>
        <taxon>Streptophyta</taxon>
        <taxon>Embryophyta</taxon>
        <taxon>Tracheophyta</taxon>
        <taxon>Spermatophyta</taxon>
        <taxon>Magnoliopsida</taxon>
        <taxon>eudicotyledons</taxon>
        <taxon>Gunneridae</taxon>
        <taxon>Pentapetalae</taxon>
        <taxon>rosids</taxon>
        <taxon>fabids</taxon>
        <taxon>Fabales</taxon>
        <taxon>Fabaceae</taxon>
        <taxon>Papilionoideae</taxon>
        <taxon>50 kb inversion clade</taxon>
        <taxon>NPAAA clade</taxon>
        <taxon>indigoferoid/millettioid clade</taxon>
        <taxon>Phaseoleae</taxon>
        <taxon>Psophocarpus</taxon>
    </lineage>
</organism>
<dbReference type="Proteomes" id="UP001386955">
    <property type="component" value="Unassembled WGS sequence"/>
</dbReference>
<evidence type="ECO:0000313" key="1">
    <source>
        <dbReference type="EMBL" id="KAK7405011.1"/>
    </source>
</evidence>